<dbReference type="PANTHER" id="PTHR12707:SF0">
    <property type="entry name" value="PININ"/>
    <property type="match status" value="1"/>
</dbReference>
<dbReference type="GO" id="GO:0006397">
    <property type="term" value="P:mRNA processing"/>
    <property type="evidence" value="ECO:0007669"/>
    <property type="project" value="UniProtKB-KW"/>
</dbReference>
<dbReference type="InterPro" id="IPR039853">
    <property type="entry name" value="Pinin"/>
</dbReference>
<name>A0A1I8PZC3_STOCA</name>
<comment type="subcellular location">
    <subcellularLocation>
        <location evidence="1">Nucleus</location>
    </subcellularLocation>
</comment>
<organism evidence="10 11">
    <name type="scientific">Stomoxys calcitrans</name>
    <name type="common">Stable fly</name>
    <name type="synonym">Conops calcitrans</name>
    <dbReference type="NCBI Taxonomy" id="35570"/>
    <lineage>
        <taxon>Eukaryota</taxon>
        <taxon>Metazoa</taxon>
        <taxon>Ecdysozoa</taxon>
        <taxon>Arthropoda</taxon>
        <taxon>Hexapoda</taxon>
        <taxon>Insecta</taxon>
        <taxon>Pterygota</taxon>
        <taxon>Neoptera</taxon>
        <taxon>Endopterygota</taxon>
        <taxon>Diptera</taxon>
        <taxon>Brachycera</taxon>
        <taxon>Muscomorpha</taxon>
        <taxon>Muscoidea</taxon>
        <taxon>Muscidae</taxon>
        <taxon>Stomoxys</taxon>
    </lineage>
</organism>
<keyword evidence="11" id="KW-1185">Reference proteome</keyword>
<accession>A0A1I8PZC3</accession>
<dbReference type="GO" id="GO:0071013">
    <property type="term" value="C:catalytic step 2 spliceosome"/>
    <property type="evidence" value="ECO:0007669"/>
    <property type="project" value="TreeGrafter"/>
</dbReference>
<keyword evidence="3" id="KW-0507">mRNA processing</keyword>
<gene>
    <name evidence="10" type="primary">106085784</name>
</gene>
<proteinExistence type="inferred from homology"/>
<evidence type="ECO:0000256" key="8">
    <source>
        <dbReference type="SAM" id="MobiDB-lite"/>
    </source>
</evidence>
<evidence type="ECO:0000256" key="4">
    <source>
        <dbReference type="ARBA" id="ARBA00023015"/>
    </source>
</evidence>
<dbReference type="OrthoDB" id="330772at2759"/>
<evidence type="ECO:0000313" key="10">
    <source>
        <dbReference type="EnsemblMetazoa" id="SCAU012451-PA"/>
    </source>
</evidence>
<evidence type="ECO:0000256" key="6">
    <source>
        <dbReference type="ARBA" id="ARBA00023187"/>
    </source>
</evidence>
<dbReference type="Proteomes" id="UP000095300">
    <property type="component" value="Unassembled WGS sequence"/>
</dbReference>
<sequence length="344" mass="39539">MDANGGKKCSDLQLELENARDTLLVLNDSIRRIVGRTKHVKDGRSDKVTPYEAKQYETDNLKNRSVDSSTTKKGSGGNRSVFKRLSSPSTRYVDELKPRLTSRVIRELPSRQDIVNAQCADSESRARNRRMFGSLLGTLHKFCQEESRLKQKEEKKAQIEKKLEQQEIIERESLKKERQSLFYYRKRKQLEIKTLEKKISRVKDFETWEASMSSLKPFIKTKTSPSIYFKPKILTLQTQKLQSDCEAALSKIISDKKAALSQELNAMEEELEVPEIDMDDNSNIEKDDKMDVSLSPDKNKLNHLPDKAGKSAPYHKENKCRSIHEPTLNSSIVVVNSDACHDFR</sequence>
<dbReference type="InterPro" id="IPR006786">
    <property type="entry name" value="Pinin_SDK_MemA"/>
</dbReference>
<dbReference type="Pfam" id="PF04696">
    <property type="entry name" value="Pinin_SDK_memA"/>
    <property type="match status" value="1"/>
</dbReference>
<evidence type="ECO:0000256" key="5">
    <source>
        <dbReference type="ARBA" id="ARBA00023163"/>
    </source>
</evidence>
<dbReference type="KEGG" id="scac:106085784"/>
<evidence type="ECO:0000313" key="11">
    <source>
        <dbReference type="Proteomes" id="UP000095300"/>
    </source>
</evidence>
<feature type="domain" description="Pinin/SDK/MemA protein" evidence="9">
    <location>
        <begin position="123"/>
        <end position="243"/>
    </location>
</feature>
<dbReference type="STRING" id="35570.A0A1I8PZC3"/>
<dbReference type="EnsemblMetazoa" id="SCAU012451-RA">
    <property type="protein sequence ID" value="SCAU012451-PA"/>
    <property type="gene ID" value="SCAU012451"/>
</dbReference>
<feature type="region of interest" description="Disordered" evidence="8">
    <location>
        <begin position="276"/>
        <end position="317"/>
    </location>
</feature>
<reference evidence="10" key="1">
    <citation type="submission" date="2020-05" db="UniProtKB">
        <authorList>
            <consortium name="EnsemblMetazoa"/>
        </authorList>
    </citation>
    <scope>IDENTIFICATION</scope>
    <source>
        <strain evidence="10">USDA</strain>
    </source>
</reference>
<keyword evidence="6" id="KW-0508">mRNA splicing</keyword>
<feature type="compositionally biased region" description="Basic and acidic residues" evidence="8">
    <location>
        <begin position="283"/>
        <end position="317"/>
    </location>
</feature>
<dbReference type="AlphaFoldDB" id="A0A1I8PZC3"/>
<feature type="compositionally biased region" description="Basic and acidic residues" evidence="8">
    <location>
        <begin position="41"/>
        <end position="65"/>
    </location>
</feature>
<evidence type="ECO:0000256" key="3">
    <source>
        <dbReference type="ARBA" id="ARBA00022664"/>
    </source>
</evidence>
<dbReference type="GO" id="GO:0008380">
    <property type="term" value="P:RNA splicing"/>
    <property type="evidence" value="ECO:0007669"/>
    <property type="project" value="UniProtKB-KW"/>
</dbReference>
<evidence type="ECO:0000256" key="7">
    <source>
        <dbReference type="ARBA" id="ARBA00023242"/>
    </source>
</evidence>
<protein>
    <recommendedName>
        <fullName evidence="9">Pinin/SDK/MemA protein domain-containing protein</fullName>
    </recommendedName>
</protein>
<keyword evidence="5" id="KW-0804">Transcription</keyword>
<keyword evidence="4" id="KW-0805">Transcription regulation</keyword>
<keyword evidence="7" id="KW-0539">Nucleus</keyword>
<evidence type="ECO:0000256" key="1">
    <source>
        <dbReference type="ARBA" id="ARBA00004123"/>
    </source>
</evidence>
<evidence type="ECO:0000259" key="9">
    <source>
        <dbReference type="Pfam" id="PF04696"/>
    </source>
</evidence>
<dbReference type="VEuPathDB" id="VectorBase:SCAU012451"/>
<evidence type="ECO:0000256" key="2">
    <source>
        <dbReference type="ARBA" id="ARBA00010386"/>
    </source>
</evidence>
<feature type="region of interest" description="Disordered" evidence="8">
    <location>
        <begin position="41"/>
        <end position="84"/>
    </location>
</feature>
<comment type="similarity">
    <text evidence="2">Belongs to the pinin family.</text>
</comment>
<dbReference type="PANTHER" id="PTHR12707">
    <property type="entry name" value="PINN"/>
    <property type="match status" value="1"/>
</dbReference>